<dbReference type="InterPro" id="IPR008457">
    <property type="entry name" value="Cu-R_CopD_dom"/>
</dbReference>
<keyword evidence="2" id="KW-1003">Cell membrane</keyword>
<feature type="transmembrane region" description="Helical" evidence="6">
    <location>
        <begin position="119"/>
        <end position="139"/>
    </location>
</feature>
<feature type="transmembrane region" description="Helical" evidence="6">
    <location>
        <begin position="151"/>
        <end position="174"/>
    </location>
</feature>
<protein>
    <submittedName>
        <fullName evidence="8">Copper resistance D family protein</fullName>
    </submittedName>
</protein>
<dbReference type="InterPro" id="IPR032694">
    <property type="entry name" value="CopC/D"/>
</dbReference>
<feature type="transmembrane region" description="Helical" evidence="6">
    <location>
        <begin position="12"/>
        <end position="36"/>
    </location>
</feature>
<proteinExistence type="predicted"/>
<dbReference type="RefSeq" id="WP_266346460.1">
    <property type="nucleotide sequence ID" value="NZ_JAPKNH010000018.1"/>
</dbReference>
<feature type="transmembrane region" description="Helical" evidence="6">
    <location>
        <begin position="48"/>
        <end position="68"/>
    </location>
</feature>
<evidence type="ECO:0000256" key="3">
    <source>
        <dbReference type="ARBA" id="ARBA00022692"/>
    </source>
</evidence>
<accession>A0ABW0Q0N1</accession>
<feature type="transmembrane region" description="Helical" evidence="6">
    <location>
        <begin position="219"/>
        <end position="243"/>
    </location>
</feature>
<keyword evidence="3 6" id="KW-0812">Transmembrane</keyword>
<organism evidence="8 9">
    <name type="scientific">Kaistia terrae</name>
    <dbReference type="NCBI Taxonomy" id="537017"/>
    <lineage>
        <taxon>Bacteria</taxon>
        <taxon>Pseudomonadati</taxon>
        <taxon>Pseudomonadota</taxon>
        <taxon>Alphaproteobacteria</taxon>
        <taxon>Hyphomicrobiales</taxon>
        <taxon>Kaistiaceae</taxon>
        <taxon>Kaistia</taxon>
    </lineage>
</organism>
<feature type="transmembrane region" description="Helical" evidence="6">
    <location>
        <begin position="186"/>
        <end position="207"/>
    </location>
</feature>
<evidence type="ECO:0000256" key="5">
    <source>
        <dbReference type="ARBA" id="ARBA00023136"/>
    </source>
</evidence>
<evidence type="ECO:0000259" key="7">
    <source>
        <dbReference type="Pfam" id="PF05425"/>
    </source>
</evidence>
<dbReference type="EMBL" id="JBHSML010000008">
    <property type="protein sequence ID" value="MFC5517467.1"/>
    <property type="molecule type" value="Genomic_DNA"/>
</dbReference>
<evidence type="ECO:0000313" key="9">
    <source>
        <dbReference type="Proteomes" id="UP001596150"/>
    </source>
</evidence>
<evidence type="ECO:0000256" key="4">
    <source>
        <dbReference type="ARBA" id="ARBA00022989"/>
    </source>
</evidence>
<gene>
    <name evidence="8" type="ORF">ACFPP9_16905</name>
</gene>
<reference evidence="9" key="1">
    <citation type="journal article" date="2019" name="Int. J. Syst. Evol. Microbiol.">
        <title>The Global Catalogue of Microorganisms (GCM) 10K type strain sequencing project: providing services to taxonomists for standard genome sequencing and annotation.</title>
        <authorList>
            <consortium name="The Broad Institute Genomics Platform"/>
            <consortium name="The Broad Institute Genome Sequencing Center for Infectious Disease"/>
            <person name="Wu L."/>
            <person name="Ma J."/>
        </authorList>
    </citation>
    <scope>NUCLEOTIDE SEQUENCE [LARGE SCALE GENOMIC DNA]</scope>
    <source>
        <strain evidence="9">KACC 12633</strain>
    </source>
</reference>
<evidence type="ECO:0000256" key="6">
    <source>
        <dbReference type="SAM" id="Phobius"/>
    </source>
</evidence>
<name>A0ABW0Q0N1_9HYPH</name>
<feature type="domain" description="Copper resistance protein D" evidence="7">
    <location>
        <begin position="182"/>
        <end position="281"/>
    </location>
</feature>
<keyword evidence="4 6" id="KW-1133">Transmembrane helix</keyword>
<feature type="transmembrane region" description="Helical" evidence="6">
    <location>
        <begin position="88"/>
        <end position="112"/>
    </location>
</feature>
<dbReference type="Proteomes" id="UP001596150">
    <property type="component" value="Unassembled WGS sequence"/>
</dbReference>
<keyword evidence="5 6" id="KW-0472">Membrane</keyword>
<keyword evidence="9" id="KW-1185">Reference proteome</keyword>
<evidence type="ECO:0000256" key="1">
    <source>
        <dbReference type="ARBA" id="ARBA00004651"/>
    </source>
</evidence>
<evidence type="ECO:0000313" key="8">
    <source>
        <dbReference type="EMBL" id="MFC5517467.1"/>
    </source>
</evidence>
<dbReference type="PANTHER" id="PTHR34820:SF4">
    <property type="entry name" value="INNER MEMBRANE PROTEIN YEBZ"/>
    <property type="match status" value="1"/>
</dbReference>
<evidence type="ECO:0000256" key="2">
    <source>
        <dbReference type="ARBA" id="ARBA00022475"/>
    </source>
</evidence>
<comment type="subcellular location">
    <subcellularLocation>
        <location evidence="1">Cell membrane</location>
        <topology evidence="1">Multi-pass membrane protein</topology>
    </subcellularLocation>
</comment>
<feature type="transmembrane region" description="Helical" evidence="6">
    <location>
        <begin position="264"/>
        <end position="284"/>
    </location>
</feature>
<sequence length="294" mass="30395">MSEDIYWTVSVAIWIGKIALYVGLFIGVGGAFFVNWIGGRSLLASRGALWVVGFSLVAAPLSVGMQGLDALGMGLAGLGQQLVWKTGYSTSYGLTAAIATASMAAALVAILSRGVLGKVLSLAALLGVGVALASGGHGGAAYPQWLTRPAVFLHAIGIAFWAGSLIPLVAVLAARGPEAVSVLRRFSVVIPFAVMPLIAAGMVLALVQLGGIDALWGTAYGQVLMVKLIPVIALFLVAALNRFGLTESAERHDPNAITRLRRTIGVEVALVLVIFAVAACWHFTPRPLADAVGV</sequence>
<comment type="caution">
    <text evidence="8">The sequence shown here is derived from an EMBL/GenBank/DDBJ whole genome shotgun (WGS) entry which is preliminary data.</text>
</comment>
<dbReference type="Pfam" id="PF05425">
    <property type="entry name" value="CopD"/>
    <property type="match status" value="1"/>
</dbReference>
<dbReference type="PANTHER" id="PTHR34820">
    <property type="entry name" value="INNER MEMBRANE PROTEIN YEBZ"/>
    <property type="match status" value="1"/>
</dbReference>